<dbReference type="InterPro" id="IPR029058">
    <property type="entry name" value="AB_hydrolase_fold"/>
</dbReference>
<evidence type="ECO:0000259" key="1">
    <source>
        <dbReference type="Pfam" id="PF00561"/>
    </source>
</evidence>
<comment type="caution">
    <text evidence="2">The sequence shown here is derived from an EMBL/GenBank/DDBJ whole genome shotgun (WGS) entry which is preliminary data.</text>
</comment>
<proteinExistence type="predicted"/>
<dbReference type="GO" id="GO:0016020">
    <property type="term" value="C:membrane"/>
    <property type="evidence" value="ECO:0007669"/>
    <property type="project" value="TreeGrafter"/>
</dbReference>
<keyword evidence="2" id="KW-0378">Hydrolase</keyword>
<protein>
    <submittedName>
        <fullName evidence="2">Alpha/beta hydrolase</fullName>
    </submittedName>
</protein>
<dbReference type="Gene3D" id="3.40.50.1820">
    <property type="entry name" value="alpha/beta hydrolase"/>
    <property type="match status" value="1"/>
</dbReference>
<gene>
    <name evidence="2" type="ORF">DI563_00580</name>
</gene>
<dbReference type="InterPro" id="IPR050266">
    <property type="entry name" value="AB_hydrolase_sf"/>
</dbReference>
<sequence length="273" mass="29695">MSSTFLYGFHVPANGIRHHLLRYGGKGPKLLVVPGITSPAVTWGFVAETLAQHFDVHVLDVRGRGLSSSGPELDYGLDALATDVTAVLSALDWQEATVLGHSMGARIAVRAAAHTPSRFGRLLLIDPPVGGPGRRPYPAPLAWYIDSIRLMAAGQPWEELKRFSPTWTEAQLRLRAQWLHTCDEKAIEEAWNGFHNDDVHANFASLTVPGLLMIAGRGGVILDEDAAEIARLAPGLKQVVATDAGHMIPWDDEAGFFRLLGQYLNLSFHPEGA</sequence>
<accession>A0A2W5QM22</accession>
<dbReference type="InterPro" id="IPR000073">
    <property type="entry name" value="AB_hydrolase_1"/>
</dbReference>
<dbReference type="Pfam" id="PF00561">
    <property type="entry name" value="Abhydrolase_1"/>
    <property type="match status" value="1"/>
</dbReference>
<dbReference type="PANTHER" id="PTHR43798">
    <property type="entry name" value="MONOACYLGLYCEROL LIPASE"/>
    <property type="match status" value="1"/>
</dbReference>
<evidence type="ECO:0000313" key="3">
    <source>
        <dbReference type="Proteomes" id="UP000249135"/>
    </source>
</evidence>
<name>A0A2W5QM22_VARPD</name>
<reference evidence="2 3" key="1">
    <citation type="submission" date="2017-08" db="EMBL/GenBank/DDBJ databases">
        <title>Infants hospitalized years apart are colonized by the same room-sourced microbial strains.</title>
        <authorList>
            <person name="Brooks B."/>
            <person name="Olm M.R."/>
            <person name="Firek B.A."/>
            <person name="Baker R."/>
            <person name="Thomas B.C."/>
            <person name="Morowitz M.J."/>
            <person name="Banfield J.F."/>
        </authorList>
    </citation>
    <scope>NUCLEOTIDE SEQUENCE [LARGE SCALE GENOMIC DNA]</scope>
    <source>
        <strain evidence="2">S2_005_003_R2_41</strain>
    </source>
</reference>
<evidence type="ECO:0000313" key="2">
    <source>
        <dbReference type="EMBL" id="PZQ78328.1"/>
    </source>
</evidence>
<feature type="domain" description="AB hydrolase-1" evidence="1">
    <location>
        <begin position="30"/>
        <end position="252"/>
    </location>
</feature>
<dbReference type="SUPFAM" id="SSF53474">
    <property type="entry name" value="alpha/beta-Hydrolases"/>
    <property type="match status" value="1"/>
</dbReference>
<dbReference type="PANTHER" id="PTHR43798:SF33">
    <property type="entry name" value="HYDROLASE, PUTATIVE (AFU_ORTHOLOGUE AFUA_2G14860)-RELATED"/>
    <property type="match status" value="1"/>
</dbReference>
<dbReference type="GO" id="GO:0016787">
    <property type="term" value="F:hydrolase activity"/>
    <property type="evidence" value="ECO:0007669"/>
    <property type="project" value="UniProtKB-KW"/>
</dbReference>
<organism evidence="2 3">
    <name type="scientific">Variovorax paradoxus</name>
    <dbReference type="NCBI Taxonomy" id="34073"/>
    <lineage>
        <taxon>Bacteria</taxon>
        <taxon>Pseudomonadati</taxon>
        <taxon>Pseudomonadota</taxon>
        <taxon>Betaproteobacteria</taxon>
        <taxon>Burkholderiales</taxon>
        <taxon>Comamonadaceae</taxon>
        <taxon>Variovorax</taxon>
    </lineage>
</organism>
<dbReference type="EMBL" id="QFPP01000002">
    <property type="protein sequence ID" value="PZQ78328.1"/>
    <property type="molecule type" value="Genomic_DNA"/>
</dbReference>
<dbReference type="Proteomes" id="UP000249135">
    <property type="component" value="Unassembled WGS sequence"/>
</dbReference>
<dbReference type="AlphaFoldDB" id="A0A2W5QM22"/>